<comment type="caution">
    <text evidence="2">The sequence shown here is derived from an EMBL/GenBank/DDBJ whole genome shotgun (WGS) entry which is preliminary data.</text>
</comment>
<accession>A0A841I0S3</accession>
<dbReference type="InterPro" id="IPR022742">
    <property type="entry name" value="Hydrolase_4"/>
</dbReference>
<evidence type="ECO:0000313" key="2">
    <source>
        <dbReference type="EMBL" id="MBB6097868.1"/>
    </source>
</evidence>
<dbReference type="InterPro" id="IPR029058">
    <property type="entry name" value="AB_hydrolase_fold"/>
</dbReference>
<keyword evidence="3" id="KW-1185">Reference proteome</keyword>
<dbReference type="EMBL" id="JACHHG010000004">
    <property type="protein sequence ID" value="MBB6097868.1"/>
    <property type="molecule type" value="Genomic_DNA"/>
</dbReference>
<gene>
    <name evidence="2" type="ORF">HNR42_001291</name>
</gene>
<dbReference type="Gene3D" id="3.40.50.1820">
    <property type="entry name" value="alpha/beta hydrolase"/>
    <property type="match status" value="1"/>
</dbReference>
<feature type="domain" description="Serine aminopeptidase S33" evidence="1">
    <location>
        <begin position="40"/>
        <end position="172"/>
    </location>
</feature>
<dbReference type="PANTHER" id="PTHR22946">
    <property type="entry name" value="DIENELACTONE HYDROLASE DOMAIN-CONTAINING PROTEIN-RELATED"/>
    <property type="match status" value="1"/>
</dbReference>
<dbReference type="AlphaFoldDB" id="A0A841I0S3"/>
<dbReference type="RefSeq" id="WP_183985732.1">
    <property type="nucleotide sequence ID" value="NZ_JACHHG010000004.1"/>
</dbReference>
<reference evidence="2 3" key="1">
    <citation type="submission" date="2020-08" db="EMBL/GenBank/DDBJ databases">
        <title>Genomic Encyclopedia of Type Strains, Phase IV (KMG-IV): sequencing the most valuable type-strain genomes for metagenomic binning, comparative biology and taxonomic classification.</title>
        <authorList>
            <person name="Goeker M."/>
        </authorList>
    </citation>
    <scope>NUCLEOTIDE SEQUENCE [LARGE SCALE GENOMIC DNA]</scope>
    <source>
        <strain evidence="2 3">DSM 21458</strain>
    </source>
</reference>
<evidence type="ECO:0000313" key="3">
    <source>
        <dbReference type="Proteomes" id="UP000569951"/>
    </source>
</evidence>
<sequence>MTQPAQAAPVTRRQGGVAYRLERRVLAGVPCLLELPQESAPRALALVYHGVTAAKEGNAGVFTPLLDHGIATVMPDSAGHGERRERGLSSEALGYRNFLRTCAAFTALEAPRVIDALQQDFPGVALGVIGISMGGYTAHYLALREKRVRAAVVISSGGLWQEPEVTLPFARAFIEEHRPVDHAAAAPPTALALLHGEADPVFPMTDLEATAEAYRGAYHQAGLPQHLLVRSYPDVAHYTATGMRDDAVAFLAHHL</sequence>
<dbReference type="InterPro" id="IPR050261">
    <property type="entry name" value="FrsA_esterase"/>
</dbReference>
<dbReference type="SUPFAM" id="SSF53474">
    <property type="entry name" value="alpha/beta-Hydrolases"/>
    <property type="match status" value="1"/>
</dbReference>
<proteinExistence type="predicted"/>
<protein>
    <recommendedName>
        <fullName evidence="1">Serine aminopeptidase S33 domain-containing protein</fullName>
    </recommendedName>
</protein>
<evidence type="ECO:0000259" key="1">
    <source>
        <dbReference type="Pfam" id="PF12146"/>
    </source>
</evidence>
<name>A0A841I0S3_9DEIO</name>
<dbReference type="Proteomes" id="UP000569951">
    <property type="component" value="Unassembled WGS sequence"/>
</dbReference>
<organism evidence="2 3">
    <name type="scientific">Deinobacterium chartae</name>
    <dbReference type="NCBI Taxonomy" id="521158"/>
    <lineage>
        <taxon>Bacteria</taxon>
        <taxon>Thermotogati</taxon>
        <taxon>Deinococcota</taxon>
        <taxon>Deinococci</taxon>
        <taxon>Deinococcales</taxon>
        <taxon>Deinococcaceae</taxon>
        <taxon>Deinobacterium</taxon>
    </lineage>
</organism>
<dbReference type="Pfam" id="PF12146">
    <property type="entry name" value="Hydrolase_4"/>
    <property type="match status" value="1"/>
</dbReference>